<evidence type="ECO:0000313" key="2">
    <source>
        <dbReference type="Proteomes" id="UP000008311"/>
    </source>
</evidence>
<name>B9T042_RICCO</name>
<organism evidence="1 2">
    <name type="scientific">Ricinus communis</name>
    <name type="common">Castor bean</name>
    <dbReference type="NCBI Taxonomy" id="3988"/>
    <lineage>
        <taxon>Eukaryota</taxon>
        <taxon>Viridiplantae</taxon>
        <taxon>Streptophyta</taxon>
        <taxon>Embryophyta</taxon>
        <taxon>Tracheophyta</taxon>
        <taxon>Spermatophyta</taxon>
        <taxon>Magnoliopsida</taxon>
        <taxon>eudicotyledons</taxon>
        <taxon>Gunneridae</taxon>
        <taxon>Pentapetalae</taxon>
        <taxon>rosids</taxon>
        <taxon>fabids</taxon>
        <taxon>Malpighiales</taxon>
        <taxon>Euphorbiaceae</taxon>
        <taxon>Acalyphoideae</taxon>
        <taxon>Acalypheae</taxon>
        <taxon>Ricinus</taxon>
    </lineage>
</organism>
<sequence>MQYSFKDKFFLFGVVPTNAALAKRYMMVDTSCSVCSCPLETNLHVLCLCESARKPSRISRSSLWRPPDANTLKVNVDVAINGGRGELGVGQVSFAPRSSNKVAHALAKRALICNAPVNTWWGVVPPDILFHVLGDKEQLFLI</sequence>
<protein>
    <recommendedName>
        <fullName evidence="3">RNase H type-1 domain-containing protein</fullName>
    </recommendedName>
</protein>
<keyword evidence="2" id="KW-1185">Reference proteome</keyword>
<accession>B9T042</accession>
<evidence type="ECO:0008006" key="3">
    <source>
        <dbReference type="Google" id="ProtNLM"/>
    </source>
</evidence>
<evidence type="ECO:0000313" key="1">
    <source>
        <dbReference type="EMBL" id="EEF30767.1"/>
    </source>
</evidence>
<dbReference type="Proteomes" id="UP000008311">
    <property type="component" value="Unassembled WGS sequence"/>
</dbReference>
<dbReference type="InParanoid" id="B9T042"/>
<proteinExistence type="predicted"/>
<gene>
    <name evidence="1" type="ORF">RCOM_0469810</name>
</gene>
<dbReference type="AlphaFoldDB" id="B9T042"/>
<dbReference type="EMBL" id="EQ974295">
    <property type="protein sequence ID" value="EEF30767.1"/>
    <property type="molecule type" value="Genomic_DNA"/>
</dbReference>
<reference evidence="2" key="1">
    <citation type="journal article" date="2010" name="Nat. Biotechnol.">
        <title>Draft genome sequence of the oilseed species Ricinus communis.</title>
        <authorList>
            <person name="Chan A.P."/>
            <person name="Crabtree J."/>
            <person name="Zhao Q."/>
            <person name="Lorenzi H."/>
            <person name="Orvis J."/>
            <person name="Puiu D."/>
            <person name="Melake-Berhan A."/>
            <person name="Jones K.M."/>
            <person name="Redman J."/>
            <person name="Chen G."/>
            <person name="Cahoon E.B."/>
            <person name="Gedil M."/>
            <person name="Stanke M."/>
            <person name="Haas B.J."/>
            <person name="Wortman J.R."/>
            <person name="Fraser-Liggett C.M."/>
            <person name="Ravel J."/>
            <person name="Rabinowicz P.D."/>
        </authorList>
    </citation>
    <scope>NUCLEOTIDE SEQUENCE [LARGE SCALE GENOMIC DNA]</scope>
    <source>
        <strain evidence="2">cv. Hale</strain>
    </source>
</reference>